<feature type="domain" description="HTH lysR-type" evidence="5">
    <location>
        <begin position="2"/>
        <end position="59"/>
    </location>
</feature>
<evidence type="ECO:0000259" key="5">
    <source>
        <dbReference type="PROSITE" id="PS50931"/>
    </source>
</evidence>
<dbReference type="InterPro" id="IPR036388">
    <property type="entry name" value="WH-like_DNA-bd_sf"/>
</dbReference>
<dbReference type="EMBL" id="KT428599">
    <property type="protein sequence ID" value="ALP00398.1"/>
    <property type="molecule type" value="Genomic_DNA"/>
</dbReference>
<dbReference type="Gene3D" id="1.10.10.10">
    <property type="entry name" value="Winged helix-like DNA-binding domain superfamily/Winged helix DNA-binding domain"/>
    <property type="match status" value="1"/>
</dbReference>
<reference evidence="6" key="1">
    <citation type="journal article" date="2015" name="Appl. Environ. Microbiol.">
        <title>HipH Catalyzes the Hydroxylation of 4-Hydroxyisophthalate to Protocatechuate in 2,4-Xylenol Catabolism by Pseudomonas putida NCIMB 9866.</title>
        <authorList>
            <person name="Chao H.J."/>
            <person name="Chen Y.F."/>
            <person name="Fang T."/>
            <person name="Xu Y."/>
            <person name="Huang W.E."/>
            <person name="Zhou N.Y."/>
        </authorList>
    </citation>
    <scope>NUCLEOTIDE SEQUENCE</scope>
    <source>
        <strain evidence="6">NCIMB 9866</strain>
    </source>
</reference>
<dbReference type="Pfam" id="PF00126">
    <property type="entry name" value="HTH_1"/>
    <property type="match status" value="1"/>
</dbReference>
<evidence type="ECO:0000256" key="4">
    <source>
        <dbReference type="ARBA" id="ARBA00023163"/>
    </source>
</evidence>
<dbReference type="GO" id="GO:0032993">
    <property type="term" value="C:protein-DNA complex"/>
    <property type="evidence" value="ECO:0007669"/>
    <property type="project" value="TreeGrafter"/>
</dbReference>
<evidence type="ECO:0000256" key="1">
    <source>
        <dbReference type="ARBA" id="ARBA00009437"/>
    </source>
</evidence>
<dbReference type="PROSITE" id="PS50931">
    <property type="entry name" value="HTH_LYSR"/>
    <property type="match status" value="1"/>
</dbReference>
<sequence>MIELRHLRYFIAVAEELNFTRAAERIHIDQTPLSRAVRDLEDELGVQLFVRRPRGLMLTPAGTRLQEEVRKLFIRFERTKRAVRQTHAMHQAPLRIGVADGIAQPRLSECLAGWQAIAPAVPLELSEMRARELAAALCQEDVDVGFSFGVPEDARIAQDVAWSYPLIALLPTEHELAREEPLSLAELARFPMIACHASYKPGVRQQIDGLLRQCGCAPLVAGEANTFTGYVTRIAAGLGVGLADSGHAETLRRGDIAILPLADELLLHTYVLHKHQRFGLPEVIERFLTHAKSL</sequence>
<dbReference type="FunFam" id="1.10.10.10:FF:000001">
    <property type="entry name" value="LysR family transcriptional regulator"/>
    <property type="match status" value="1"/>
</dbReference>
<evidence type="ECO:0000313" key="6">
    <source>
        <dbReference type="EMBL" id="ALP00398.1"/>
    </source>
</evidence>
<dbReference type="PANTHER" id="PTHR30346:SF0">
    <property type="entry name" value="HCA OPERON TRANSCRIPTIONAL ACTIVATOR HCAR"/>
    <property type="match status" value="1"/>
</dbReference>
<keyword evidence="2" id="KW-0805">Transcription regulation</keyword>
<organism evidence="6">
    <name type="scientific">Pseudomonas putida</name>
    <name type="common">Arthrobacter siderocapsulatus</name>
    <dbReference type="NCBI Taxonomy" id="303"/>
    <lineage>
        <taxon>Bacteria</taxon>
        <taxon>Pseudomonadati</taxon>
        <taxon>Pseudomonadota</taxon>
        <taxon>Gammaproteobacteria</taxon>
        <taxon>Pseudomonadales</taxon>
        <taxon>Pseudomonadaceae</taxon>
        <taxon>Pseudomonas</taxon>
    </lineage>
</organism>
<protein>
    <submittedName>
        <fullName evidence="6">Orf2</fullName>
    </submittedName>
</protein>
<accession>A0A0S2PIQ5</accession>
<comment type="similarity">
    <text evidence="1">Belongs to the LysR transcriptional regulatory family.</text>
</comment>
<dbReference type="SUPFAM" id="SSF53850">
    <property type="entry name" value="Periplasmic binding protein-like II"/>
    <property type="match status" value="1"/>
</dbReference>
<dbReference type="GO" id="GO:0003700">
    <property type="term" value="F:DNA-binding transcription factor activity"/>
    <property type="evidence" value="ECO:0007669"/>
    <property type="project" value="InterPro"/>
</dbReference>
<dbReference type="InterPro" id="IPR005119">
    <property type="entry name" value="LysR_subst-bd"/>
</dbReference>
<gene>
    <name evidence="6" type="primary">orf2</name>
</gene>
<proteinExistence type="inferred from homology"/>
<dbReference type="PANTHER" id="PTHR30346">
    <property type="entry name" value="TRANSCRIPTIONAL DUAL REGULATOR HCAR-RELATED"/>
    <property type="match status" value="1"/>
</dbReference>
<dbReference type="InterPro" id="IPR036390">
    <property type="entry name" value="WH_DNA-bd_sf"/>
</dbReference>
<dbReference type="CDD" id="cd08414">
    <property type="entry name" value="PBP2_LTTR_aromatics_like"/>
    <property type="match status" value="1"/>
</dbReference>
<dbReference type="SUPFAM" id="SSF46785">
    <property type="entry name" value="Winged helix' DNA-binding domain"/>
    <property type="match status" value="1"/>
</dbReference>
<dbReference type="PRINTS" id="PR00039">
    <property type="entry name" value="HTHLYSR"/>
</dbReference>
<dbReference type="Gene3D" id="3.40.190.10">
    <property type="entry name" value="Periplasmic binding protein-like II"/>
    <property type="match status" value="2"/>
</dbReference>
<reference evidence="6" key="2">
    <citation type="submission" date="2015-08" db="EMBL/GenBank/DDBJ databases">
        <authorList>
            <person name="Babu N.S."/>
            <person name="Beckwith C.J."/>
            <person name="Beseler K.G."/>
            <person name="Brison A."/>
            <person name="Carone J.V."/>
            <person name="Caskin T.P."/>
            <person name="Diamond M."/>
            <person name="Durham M.E."/>
            <person name="Foxe J.M."/>
            <person name="Go M."/>
            <person name="Henderson B.A."/>
            <person name="Jones I.B."/>
            <person name="McGettigan J.A."/>
            <person name="Micheletti S.J."/>
            <person name="Nasrallah M.E."/>
            <person name="Ortiz D."/>
            <person name="Piller C.R."/>
            <person name="Privatt S.R."/>
            <person name="Schneider S.L."/>
            <person name="Sharp S."/>
            <person name="Smith T.C."/>
            <person name="Stanton J.D."/>
            <person name="Ullery H.E."/>
            <person name="Wilson R.J."/>
            <person name="Serrano M.G."/>
            <person name="Buck G."/>
            <person name="Lee V."/>
            <person name="Wang Y."/>
            <person name="Carvalho R."/>
            <person name="Voegtly L."/>
            <person name="Shi R."/>
            <person name="Duckworth R."/>
            <person name="Johnson A."/>
            <person name="Loviza R."/>
            <person name="Walstead R."/>
            <person name="Shah Z."/>
            <person name="Kiflezghi M."/>
            <person name="Wade K."/>
            <person name="Ball S.L."/>
            <person name="Bradley K.W."/>
            <person name="Asai D.J."/>
            <person name="Bowman C.A."/>
            <person name="Russell D.A."/>
            <person name="Pope W.H."/>
            <person name="Jacobs-Sera D."/>
            <person name="Hendrix R.W."/>
            <person name="Hatfull G.F."/>
        </authorList>
    </citation>
    <scope>NUCLEOTIDE SEQUENCE</scope>
    <source>
        <strain evidence="6">NCIMB 9866</strain>
    </source>
</reference>
<dbReference type="InterPro" id="IPR000847">
    <property type="entry name" value="LysR_HTH_N"/>
</dbReference>
<keyword evidence="3" id="KW-0238">DNA-binding</keyword>
<dbReference type="Pfam" id="PF03466">
    <property type="entry name" value="LysR_substrate"/>
    <property type="match status" value="1"/>
</dbReference>
<dbReference type="AlphaFoldDB" id="A0A0S2PIQ5"/>
<dbReference type="GO" id="GO:0003677">
    <property type="term" value="F:DNA binding"/>
    <property type="evidence" value="ECO:0007669"/>
    <property type="project" value="UniProtKB-KW"/>
</dbReference>
<evidence type="ECO:0000256" key="2">
    <source>
        <dbReference type="ARBA" id="ARBA00023015"/>
    </source>
</evidence>
<name>A0A0S2PIQ5_PSEPU</name>
<evidence type="ECO:0000256" key="3">
    <source>
        <dbReference type="ARBA" id="ARBA00023125"/>
    </source>
</evidence>
<keyword evidence="4" id="KW-0804">Transcription</keyword>